<evidence type="ECO:0000313" key="7">
    <source>
        <dbReference type="EMBL" id="CAA9256551.1"/>
    </source>
</evidence>
<keyword evidence="2 4" id="KW-0238">DNA-binding</keyword>
<evidence type="ECO:0000256" key="5">
    <source>
        <dbReference type="SAM" id="MobiDB-lite"/>
    </source>
</evidence>
<organism evidence="7">
    <name type="scientific">uncultured Actinomycetospora sp</name>
    <dbReference type="NCBI Taxonomy" id="1135996"/>
    <lineage>
        <taxon>Bacteria</taxon>
        <taxon>Bacillati</taxon>
        <taxon>Actinomycetota</taxon>
        <taxon>Actinomycetes</taxon>
        <taxon>Pseudonocardiales</taxon>
        <taxon>Pseudonocardiaceae</taxon>
        <taxon>Actinomycetospora</taxon>
        <taxon>environmental samples</taxon>
    </lineage>
</organism>
<keyword evidence="1" id="KW-0805">Transcription regulation</keyword>
<dbReference type="GO" id="GO:0000976">
    <property type="term" value="F:transcription cis-regulatory region binding"/>
    <property type="evidence" value="ECO:0007669"/>
    <property type="project" value="TreeGrafter"/>
</dbReference>
<proteinExistence type="predicted"/>
<accession>A0A6J4IQF7</accession>
<sequence>MPDGVKRRYDSTRRRQQAQENRRRVLDAALELFVDQGYGATTIAEVAAAAGVAVETVYAAFRTKLTVLRRAWDLAVGGDEDDVRVLDRPELRAVFAEPDLAARLTRFATVNTAIMRRTARLRLAIQGAASGDPGATEFLAEIDRERLAAMGEHARAAEASGQLAVPVDTCRDILFATTDGSLWLTLVGRRGWSDETYAAWLAQLWTATLVTPRPAP</sequence>
<dbReference type="EMBL" id="CADCTH010000293">
    <property type="protein sequence ID" value="CAA9256551.1"/>
    <property type="molecule type" value="Genomic_DNA"/>
</dbReference>
<dbReference type="InterPro" id="IPR050109">
    <property type="entry name" value="HTH-type_TetR-like_transc_reg"/>
</dbReference>
<dbReference type="GO" id="GO:0003700">
    <property type="term" value="F:DNA-binding transcription factor activity"/>
    <property type="evidence" value="ECO:0007669"/>
    <property type="project" value="TreeGrafter"/>
</dbReference>
<evidence type="ECO:0000256" key="1">
    <source>
        <dbReference type="ARBA" id="ARBA00023015"/>
    </source>
</evidence>
<dbReference type="AlphaFoldDB" id="A0A6J4IQF7"/>
<feature type="compositionally biased region" description="Basic and acidic residues" evidence="5">
    <location>
        <begin position="1"/>
        <end position="13"/>
    </location>
</feature>
<dbReference type="Gene3D" id="1.10.357.10">
    <property type="entry name" value="Tetracycline Repressor, domain 2"/>
    <property type="match status" value="1"/>
</dbReference>
<dbReference type="PROSITE" id="PS50977">
    <property type="entry name" value="HTH_TETR_2"/>
    <property type="match status" value="1"/>
</dbReference>
<evidence type="ECO:0000256" key="4">
    <source>
        <dbReference type="PROSITE-ProRule" id="PRU00335"/>
    </source>
</evidence>
<feature type="DNA-binding region" description="H-T-H motif" evidence="4">
    <location>
        <begin position="42"/>
        <end position="61"/>
    </location>
</feature>
<dbReference type="InterPro" id="IPR001647">
    <property type="entry name" value="HTH_TetR"/>
</dbReference>
<dbReference type="PRINTS" id="PR00455">
    <property type="entry name" value="HTHTETR"/>
</dbReference>
<keyword evidence="3" id="KW-0804">Transcription</keyword>
<dbReference type="Pfam" id="PF00440">
    <property type="entry name" value="TetR_N"/>
    <property type="match status" value="1"/>
</dbReference>
<name>A0A6J4IQF7_9PSEU</name>
<evidence type="ECO:0000256" key="3">
    <source>
        <dbReference type="ARBA" id="ARBA00023163"/>
    </source>
</evidence>
<feature type="domain" description="HTH tetR-type" evidence="6">
    <location>
        <begin position="19"/>
        <end position="79"/>
    </location>
</feature>
<dbReference type="PANTHER" id="PTHR30055:SF234">
    <property type="entry name" value="HTH-TYPE TRANSCRIPTIONAL REGULATOR BETI"/>
    <property type="match status" value="1"/>
</dbReference>
<dbReference type="PANTHER" id="PTHR30055">
    <property type="entry name" value="HTH-TYPE TRANSCRIPTIONAL REGULATOR RUTR"/>
    <property type="match status" value="1"/>
</dbReference>
<dbReference type="InterPro" id="IPR009057">
    <property type="entry name" value="Homeodomain-like_sf"/>
</dbReference>
<dbReference type="SUPFAM" id="SSF46689">
    <property type="entry name" value="Homeodomain-like"/>
    <property type="match status" value="1"/>
</dbReference>
<reference evidence="7" key="1">
    <citation type="submission" date="2020-02" db="EMBL/GenBank/DDBJ databases">
        <authorList>
            <person name="Meier V. D."/>
        </authorList>
    </citation>
    <scope>NUCLEOTIDE SEQUENCE</scope>
    <source>
        <strain evidence="7">AVDCRST_MAG54</strain>
    </source>
</reference>
<evidence type="ECO:0000256" key="2">
    <source>
        <dbReference type="ARBA" id="ARBA00023125"/>
    </source>
</evidence>
<protein>
    <recommendedName>
        <fullName evidence="6">HTH tetR-type domain-containing protein</fullName>
    </recommendedName>
</protein>
<feature type="region of interest" description="Disordered" evidence="5">
    <location>
        <begin position="1"/>
        <end position="20"/>
    </location>
</feature>
<gene>
    <name evidence="7" type="ORF">AVDCRST_MAG54-2256</name>
</gene>
<evidence type="ECO:0000259" key="6">
    <source>
        <dbReference type="PROSITE" id="PS50977"/>
    </source>
</evidence>